<reference evidence="1" key="1">
    <citation type="submission" date="2019-08" db="EMBL/GenBank/DDBJ databases">
        <authorList>
            <person name="Kucharzyk K."/>
            <person name="Murdoch R.W."/>
            <person name="Higgins S."/>
            <person name="Loffler F."/>
        </authorList>
    </citation>
    <scope>NUCLEOTIDE SEQUENCE</scope>
</reference>
<evidence type="ECO:0000313" key="1">
    <source>
        <dbReference type="EMBL" id="MPL57996.1"/>
    </source>
</evidence>
<dbReference type="EMBL" id="VSSQ01000006">
    <property type="protein sequence ID" value="MPL57996.1"/>
    <property type="molecule type" value="Genomic_DNA"/>
</dbReference>
<gene>
    <name evidence="1" type="ORF">SDC9_03521</name>
</gene>
<proteinExistence type="predicted"/>
<name>A0A644STP1_9ZZZZ</name>
<organism evidence="1">
    <name type="scientific">bioreactor metagenome</name>
    <dbReference type="NCBI Taxonomy" id="1076179"/>
    <lineage>
        <taxon>unclassified sequences</taxon>
        <taxon>metagenomes</taxon>
        <taxon>ecological metagenomes</taxon>
    </lineage>
</organism>
<protein>
    <submittedName>
        <fullName evidence="1">Uncharacterized protein</fullName>
    </submittedName>
</protein>
<sequence>MINKKHILTILISLILLFAIVSAIDSASATKYKKIDYKKTKLDKSSIITETAYISKNKKIVTVKSNLYIKKSEKQKYRLETTSRTYIEKFSKTKLKITTKGKYRGSKGVYAYTQYLKTKKSPKTFYLKYIKNEYENGYYGYSYGYGHVNINKTNLRIKS</sequence>
<dbReference type="AlphaFoldDB" id="A0A644STP1"/>
<accession>A0A644STP1</accession>
<comment type="caution">
    <text evidence="1">The sequence shown here is derived from an EMBL/GenBank/DDBJ whole genome shotgun (WGS) entry which is preliminary data.</text>
</comment>